<keyword evidence="1" id="KW-0175">Coiled coil</keyword>
<evidence type="ECO:0000256" key="1">
    <source>
        <dbReference type="SAM" id="Coils"/>
    </source>
</evidence>
<dbReference type="RefSeq" id="WP_379750029.1">
    <property type="nucleotide sequence ID" value="NZ_JBHTCP010000040.1"/>
</dbReference>
<evidence type="ECO:0000313" key="3">
    <source>
        <dbReference type="Proteomes" id="UP001596549"/>
    </source>
</evidence>
<dbReference type="Proteomes" id="UP001596549">
    <property type="component" value="Unassembled WGS sequence"/>
</dbReference>
<evidence type="ECO:0008006" key="4">
    <source>
        <dbReference type="Google" id="ProtNLM"/>
    </source>
</evidence>
<feature type="coiled-coil region" evidence="1">
    <location>
        <begin position="25"/>
        <end position="90"/>
    </location>
</feature>
<organism evidence="2 3">
    <name type="scientific">Fictibacillus iocasae</name>
    <dbReference type="NCBI Taxonomy" id="2715437"/>
    <lineage>
        <taxon>Bacteria</taxon>
        <taxon>Bacillati</taxon>
        <taxon>Bacillota</taxon>
        <taxon>Bacilli</taxon>
        <taxon>Bacillales</taxon>
        <taxon>Fictibacillaceae</taxon>
        <taxon>Fictibacillus</taxon>
    </lineage>
</organism>
<accession>A0ABW2NRH6</accession>
<sequence length="215" mass="24636">MTLLNKLEGLFVKVDTVEESYLKAMEQREQALLELQLELKDREATYRDVHKLAMLGQVSEKVYEAEKAKFEKLKQKVAEAHKELQLIQEYKTEDVHSILAELEAERGKYGKEKQSEIRAIQNELLEAKLAYLSKMAESKVKYDAIVSPQRKLDALKIKLGMKQTSYVSDAYEALNLVSVGDGGHISLLPERKELHDALAYGRKPEQLERFVKGNK</sequence>
<evidence type="ECO:0000313" key="2">
    <source>
        <dbReference type="EMBL" id="MFC7372447.1"/>
    </source>
</evidence>
<comment type="caution">
    <text evidence="2">The sequence shown here is derived from an EMBL/GenBank/DDBJ whole genome shotgun (WGS) entry which is preliminary data.</text>
</comment>
<dbReference type="EMBL" id="JBHTCP010000040">
    <property type="protein sequence ID" value="MFC7372447.1"/>
    <property type="molecule type" value="Genomic_DNA"/>
</dbReference>
<keyword evidence="3" id="KW-1185">Reference proteome</keyword>
<name>A0ABW2NRH6_9BACL</name>
<proteinExistence type="predicted"/>
<protein>
    <recommendedName>
        <fullName evidence="4">Phage shock protein A</fullName>
    </recommendedName>
</protein>
<reference evidence="3" key="1">
    <citation type="journal article" date="2019" name="Int. J. Syst. Evol. Microbiol.">
        <title>The Global Catalogue of Microorganisms (GCM) 10K type strain sequencing project: providing services to taxonomists for standard genome sequencing and annotation.</title>
        <authorList>
            <consortium name="The Broad Institute Genomics Platform"/>
            <consortium name="The Broad Institute Genome Sequencing Center for Infectious Disease"/>
            <person name="Wu L."/>
            <person name="Ma J."/>
        </authorList>
    </citation>
    <scope>NUCLEOTIDE SEQUENCE [LARGE SCALE GENOMIC DNA]</scope>
    <source>
        <strain evidence="3">NBRC 106396</strain>
    </source>
</reference>
<gene>
    <name evidence="2" type="ORF">ACFQPF_12270</name>
</gene>